<protein>
    <submittedName>
        <fullName evidence="3">Prephenate dehydrogenase</fullName>
    </submittedName>
</protein>
<dbReference type="SUPFAM" id="SSF48179">
    <property type="entry name" value="6-phosphogluconate dehydrogenase C-terminal domain-like"/>
    <property type="match status" value="1"/>
</dbReference>
<dbReference type="PANTHER" id="PTHR21363">
    <property type="entry name" value="PREPHENATE DEHYDROGENASE"/>
    <property type="match status" value="1"/>
</dbReference>
<dbReference type="EMBL" id="JBJYXY010000001">
    <property type="protein sequence ID" value="MFN2977299.1"/>
    <property type="molecule type" value="Genomic_DNA"/>
</dbReference>
<dbReference type="InterPro" id="IPR008927">
    <property type="entry name" value="6-PGluconate_DH-like_C_sf"/>
</dbReference>
<dbReference type="Gene3D" id="1.10.3660.10">
    <property type="entry name" value="6-phosphogluconate dehydrogenase C-terminal like domain"/>
    <property type="match status" value="1"/>
</dbReference>
<dbReference type="Pfam" id="PF20463">
    <property type="entry name" value="PDH_C"/>
    <property type="match status" value="1"/>
</dbReference>
<dbReference type="InterPro" id="IPR046825">
    <property type="entry name" value="PDH_C"/>
</dbReference>
<proteinExistence type="predicted"/>
<gene>
    <name evidence="3" type="ORF">ACK2TP_16130</name>
</gene>
<organism evidence="3 4">
    <name type="scientific">Terriglobus aquaticus</name>
    <dbReference type="NCBI Taxonomy" id="940139"/>
    <lineage>
        <taxon>Bacteria</taxon>
        <taxon>Pseudomonadati</taxon>
        <taxon>Acidobacteriota</taxon>
        <taxon>Terriglobia</taxon>
        <taxon>Terriglobales</taxon>
        <taxon>Acidobacteriaceae</taxon>
        <taxon>Terriglobus</taxon>
    </lineage>
</organism>
<comment type="caution">
    <text evidence="3">The sequence shown here is derived from an EMBL/GenBank/DDBJ whole genome shotgun (WGS) entry which is preliminary data.</text>
</comment>
<accession>A0ABW9KND5</accession>
<evidence type="ECO:0000313" key="4">
    <source>
        <dbReference type="Proteomes" id="UP001634747"/>
    </source>
</evidence>
<keyword evidence="1" id="KW-0560">Oxidoreductase</keyword>
<dbReference type="InterPro" id="IPR036291">
    <property type="entry name" value="NAD(P)-bd_dom_sf"/>
</dbReference>
<dbReference type="PANTHER" id="PTHR21363:SF0">
    <property type="entry name" value="PREPHENATE DEHYDROGENASE [NADP(+)]"/>
    <property type="match status" value="1"/>
</dbReference>
<dbReference type="InterPro" id="IPR003099">
    <property type="entry name" value="Prephen_DH"/>
</dbReference>
<evidence type="ECO:0000256" key="1">
    <source>
        <dbReference type="ARBA" id="ARBA00023002"/>
    </source>
</evidence>
<dbReference type="Gene3D" id="3.40.50.720">
    <property type="entry name" value="NAD(P)-binding Rossmann-like Domain"/>
    <property type="match status" value="1"/>
</dbReference>
<feature type="domain" description="Prephenate/arogenate dehydrogenase" evidence="2">
    <location>
        <begin position="4"/>
        <end position="290"/>
    </location>
</feature>
<dbReference type="Pfam" id="PF02153">
    <property type="entry name" value="PDH_N"/>
    <property type="match status" value="1"/>
</dbReference>
<sequence length="290" mass="31564">MPAKRITIIGTGLIGASIGLALREAGFAGLITGIDRSADELRTALDRGAITHLAQSPEKQRAAVQRADIVVLAVPVLAILQWLEQLAPVIQDGQLVTDAGSTKLNIVETARRLLPGRFLPGHPMAGKESGGAALAEAALFRGATWIFTPDTSPAAVAFSGSSQALTTEWRGWVERFGSKIIDMPADRHDEICAWVSHLPQMLSTALSALLEDTFGDDPDLRAIGGRALREMTRLGSSPFSMWRDIARTNEAPLAHTLLMLEQRLQHLRENLRTPALRDEFTKANNFRRTH</sequence>
<dbReference type="RefSeq" id="WP_263414533.1">
    <property type="nucleotide sequence ID" value="NZ_BAABBH010000001.1"/>
</dbReference>
<evidence type="ECO:0000313" key="3">
    <source>
        <dbReference type="EMBL" id="MFN2977299.1"/>
    </source>
</evidence>
<name>A0ABW9KND5_9BACT</name>
<reference evidence="3 4" key="1">
    <citation type="submission" date="2024-12" db="EMBL/GenBank/DDBJ databases">
        <authorList>
            <person name="Lee Y."/>
        </authorList>
    </citation>
    <scope>NUCLEOTIDE SEQUENCE [LARGE SCALE GENOMIC DNA]</scope>
    <source>
        <strain evidence="3 4">03SUJ4</strain>
    </source>
</reference>
<evidence type="ECO:0000259" key="2">
    <source>
        <dbReference type="PROSITE" id="PS51176"/>
    </source>
</evidence>
<dbReference type="InterPro" id="IPR046826">
    <property type="entry name" value="PDH_N"/>
</dbReference>
<dbReference type="InterPro" id="IPR050812">
    <property type="entry name" value="Preph/Arog_dehydrog"/>
</dbReference>
<keyword evidence="4" id="KW-1185">Reference proteome</keyword>
<dbReference type="Proteomes" id="UP001634747">
    <property type="component" value="Unassembled WGS sequence"/>
</dbReference>
<dbReference type="SUPFAM" id="SSF51735">
    <property type="entry name" value="NAD(P)-binding Rossmann-fold domains"/>
    <property type="match status" value="1"/>
</dbReference>
<dbReference type="PROSITE" id="PS51176">
    <property type="entry name" value="PDH_ADH"/>
    <property type="match status" value="1"/>
</dbReference>